<keyword evidence="9 10" id="KW-0143">Chaperone</keyword>
<dbReference type="AlphaFoldDB" id="A0A1H3LJ69"/>
<dbReference type="InterPro" id="IPR029046">
    <property type="entry name" value="LolA/LolB/LppX"/>
</dbReference>
<dbReference type="RefSeq" id="WP_090414993.1">
    <property type="nucleotide sequence ID" value="NZ_FNOY01000049.1"/>
</dbReference>
<evidence type="ECO:0000256" key="3">
    <source>
        <dbReference type="ARBA" id="ARBA00011245"/>
    </source>
</evidence>
<organism evidence="11 12">
    <name type="scientific">Nitrosomonas halophila</name>
    <dbReference type="NCBI Taxonomy" id="44576"/>
    <lineage>
        <taxon>Bacteria</taxon>
        <taxon>Pseudomonadati</taxon>
        <taxon>Pseudomonadota</taxon>
        <taxon>Betaproteobacteria</taxon>
        <taxon>Nitrosomonadales</taxon>
        <taxon>Nitrosomonadaceae</taxon>
        <taxon>Nitrosomonas</taxon>
    </lineage>
</organism>
<keyword evidence="8 10" id="KW-0653">Protein transport</keyword>
<evidence type="ECO:0000256" key="6">
    <source>
        <dbReference type="ARBA" id="ARBA00022729"/>
    </source>
</evidence>
<evidence type="ECO:0000256" key="8">
    <source>
        <dbReference type="ARBA" id="ARBA00022927"/>
    </source>
</evidence>
<dbReference type="STRING" id="44576.SAMN05421881_104918"/>
<sequence length="207" mass="23299" precursor="true">MFRFVFVLGLLASFWVTPAQAAAIGSLKAFVEQVQTFRADFSQTLLDRNLRVIQKASGSMMFERPGKFRWVYEQPHQQLIVGDGGRVWFYDQDLEQVTVRQLDLALGSTPAALLAGHNAIERDFDLLEIDAPEGPLEWLEAVPKSRESAFELIRLGFSPDGMLREMVLRDSFGQVTWLIFSQAEHNPVLAPDLFQFTPPPGADVISD</sequence>
<protein>
    <recommendedName>
        <fullName evidence="4 10">Outer-membrane lipoprotein carrier protein</fullName>
    </recommendedName>
</protein>
<dbReference type="InterPro" id="IPR004564">
    <property type="entry name" value="OM_lipoprot_carrier_LolA-like"/>
</dbReference>
<comment type="function">
    <text evidence="10">Participates in the translocation of lipoproteins from the inner membrane to the outer membrane. Only forms a complex with a lipoprotein if the residue after the N-terminal Cys is not an aspartate (The Asp acts as a targeting signal to indicate that the lipoprotein should stay in the inner membrane).</text>
</comment>
<evidence type="ECO:0000256" key="7">
    <source>
        <dbReference type="ARBA" id="ARBA00022764"/>
    </source>
</evidence>
<evidence type="ECO:0000256" key="2">
    <source>
        <dbReference type="ARBA" id="ARBA00007615"/>
    </source>
</evidence>
<evidence type="ECO:0000256" key="5">
    <source>
        <dbReference type="ARBA" id="ARBA00022448"/>
    </source>
</evidence>
<accession>A0A1H3LJ69</accession>
<gene>
    <name evidence="10" type="primary">lolA</name>
    <name evidence="11" type="ORF">SAMN05421881_104918</name>
</gene>
<dbReference type="SUPFAM" id="SSF89392">
    <property type="entry name" value="Prokaryotic lipoproteins and lipoprotein localization factors"/>
    <property type="match status" value="1"/>
</dbReference>
<dbReference type="EMBL" id="FNOY01000049">
    <property type="protein sequence ID" value="SDY63895.1"/>
    <property type="molecule type" value="Genomic_DNA"/>
</dbReference>
<dbReference type="NCBIfam" id="TIGR00547">
    <property type="entry name" value="lolA"/>
    <property type="match status" value="1"/>
</dbReference>
<comment type="similarity">
    <text evidence="2 10">Belongs to the LolA family.</text>
</comment>
<feature type="chain" id="PRO_5011803767" description="Outer-membrane lipoprotein carrier protein" evidence="10">
    <location>
        <begin position="22"/>
        <end position="207"/>
    </location>
</feature>
<evidence type="ECO:0000256" key="1">
    <source>
        <dbReference type="ARBA" id="ARBA00004418"/>
    </source>
</evidence>
<evidence type="ECO:0000313" key="12">
    <source>
        <dbReference type="Proteomes" id="UP000198640"/>
    </source>
</evidence>
<dbReference type="PANTHER" id="PTHR35869:SF1">
    <property type="entry name" value="OUTER-MEMBRANE LIPOPROTEIN CARRIER PROTEIN"/>
    <property type="match status" value="1"/>
</dbReference>
<keyword evidence="12" id="KW-1185">Reference proteome</keyword>
<dbReference type="GO" id="GO:0042953">
    <property type="term" value="P:lipoprotein transport"/>
    <property type="evidence" value="ECO:0007669"/>
    <property type="project" value="InterPro"/>
</dbReference>
<dbReference type="Gene3D" id="2.50.20.10">
    <property type="entry name" value="Lipoprotein localisation LolA/LolB/LppX"/>
    <property type="match status" value="1"/>
</dbReference>
<keyword evidence="11" id="KW-0449">Lipoprotein</keyword>
<evidence type="ECO:0000313" key="11">
    <source>
        <dbReference type="EMBL" id="SDY63895.1"/>
    </source>
</evidence>
<keyword evidence="5 10" id="KW-0813">Transport</keyword>
<proteinExistence type="inferred from homology"/>
<dbReference type="GO" id="GO:0030288">
    <property type="term" value="C:outer membrane-bounded periplasmic space"/>
    <property type="evidence" value="ECO:0007669"/>
    <property type="project" value="TreeGrafter"/>
</dbReference>
<dbReference type="Proteomes" id="UP000198640">
    <property type="component" value="Unassembled WGS sequence"/>
</dbReference>
<dbReference type="GO" id="GO:0044874">
    <property type="term" value="P:lipoprotein localization to outer membrane"/>
    <property type="evidence" value="ECO:0007669"/>
    <property type="project" value="UniProtKB-UniRule"/>
</dbReference>
<dbReference type="PANTHER" id="PTHR35869">
    <property type="entry name" value="OUTER-MEMBRANE LIPOPROTEIN CARRIER PROTEIN"/>
    <property type="match status" value="1"/>
</dbReference>
<feature type="signal peptide" evidence="10">
    <location>
        <begin position="1"/>
        <end position="21"/>
    </location>
</feature>
<reference evidence="11 12" key="1">
    <citation type="submission" date="2016-10" db="EMBL/GenBank/DDBJ databases">
        <authorList>
            <person name="de Groot N.N."/>
        </authorList>
    </citation>
    <scope>NUCLEOTIDE SEQUENCE [LARGE SCALE GENOMIC DNA]</scope>
    <source>
        <strain evidence="11 12">Nm1</strain>
    </source>
</reference>
<evidence type="ECO:0000256" key="9">
    <source>
        <dbReference type="ARBA" id="ARBA00023186"/>
    </source>
</evidence>
<keyword evidence="7 10" id="KW-0574">Periplasm</keyword>
<comment type="subcellular location">
    <subcellularLocation>
        <location evidence="1 10">Periplasm</location>
    </subcellularLocation>
</comment>
<dbReference type="InterPro" id="IPR018323">
    <property type="entry name" value="OM_lipoprot_carrier_LolA_Pbac"/>
</dbReference>
<dbReference type="OrthoDB" id="9787361at2"/>
<dbReference type="HAMAP" id="MF_00240">
    <property type="entry name" value="LolA"/>
    <property type="match status" value="1"/>
</dbReference>
<dbReference type="Pfam" id="PF03548">
    <property type="entry name" value="LolA"/>
    <property type="match status" value="1"/>
</dbReference>
<name>A0A1H3LJ69_9PROT</name>
<comment type="subunit">
    <text evidence="3 10">Monomer.</text>
</comment>
<dbReference type="CDD" id="cd16325">
    <property type="entry name" value="LolA"/>
    <property type="match status" value="1"/>
</dbReference>
<keyword evidence="6 10" id="KW-0732">Signal</keyword>
<evidence type="ECO:0000256" key="10">
    <source>
        <dbReference type="HAMAP-Rule" id="MF_00240"/>
    </source>
</evidence>
<evidence type="ECO:0000256" key="4">
    <source>
        <dbReference type="ARBA" id="ARBA00014035"/>
    </source>
</evidence>